<evidence type="ECO:0000256" key="6">
    <source>
        <dbReference type="PIRSR" id="PIRSR610300-51"/>
    </source>
</evidence>
<feature type="binding site" evidence="6">
    <location>
        <position position="88"/>
    </location>
    <ligand>
        <name>Fe cation</name>
        <dbReference type="ChEBI" id="CHEBI:24875"/>
        <note>catalytic</note>
    </ligand>
</feature>
<keyword evidence="2 6" id="KW-0479">Metal-binding</keyword>
<feature type="binding site" evidence="6">
    <location>
        <position position="86"/>
    </location>
    <ligand>
        <name>Fe cation</name>
        <dbReference type="ChEBI" id="CHEBI:24875"/>
        <note>catalytic</note>
    </ligand>
</feature>
<dbReference type="OrthoDB" id="9789585at2"/>
<dbReference type="AlphaFoldDB" id="A0A6N0JEU4"/>
<evidence type="ECO:0000256" key="1">
    <source>
        <dbReference type="ARBA" id="ARBA00006622"/>
    </source>
</evidence>
<keyword evidence="3 7" id="KW-0223">Dioxygenase</keyword>
<evidence type="ECO:0000313" key="7">
    <source>
        <dbReference type="EMBL" id="QKQ45306.1"/>
    </source>
</evidence>
<keyword evidence="5 6" id="KW-0408">Iron</keyword>
<feature type="binding site" evidence="6">
    <location>
        <position position="138"/>
    </location>
    <ligand>
        <name>Fe cation</name>
        <dbReference type="ChEBI" id="CHEBI:24875"/>
        <note>catalytic</note>
    </ligand>
</feature>
<dbReference type="RefSeq" id="WP_088446908.1">
    <property type="nucleotide sequence ID" value="NZ_CP020917.1"/>
</dbReference>
<dbReference type="EMBL" id="CP054569">
    <property type="protein sequence ID" value="QKQ45306.1"/>
    <property type="molecule type" value="Genomic_DNA"/>
</dbReference>
<evidence type="ECO:0000313" key="8">
    <source>
        <dbReference type="Proteomes" id="UP000509782"/>
    </source>
</evidence>
<dbReference type="InterPro" id="IPR010300">
    <property type="entry name" value="CDO_1"/>
</dbReference>
<gene>
    <name evidence="7" type="ORF">FOC81_00670</name>
</gene>
<protein>
    <submittedName>
        <fullName evidence="7">Cysteine dioxygenase</fullName>
    </submittedName>
</protein>
<dbReference type="PANTHER" id="PTHR12918">
    <property type="entry name" value="CYSTEINE DIOXYGENASE"/>
    <property type="match status" value="1"/>
</dbReference>
<proteinExistence type="inferred from homology"/>
<keyword evidence="4" id="KW-0560">Oxidoreductase</keyword>
<evidence type="ECO:0000256" key="3">
    <source>
        <dbReference type="ARBA" id="ARBA00022964"/>
    </source>
</evidence>
<evidence type="ECO:0000256" key="2">
    <source>
        <dbReference type="ARBA" id="ARBA00022723"/>
    </source>
</evidence>
<dbReference type="GO" id="GO:0008198">
    <property type="term" value="F:ferrous iron binding"/>
    <property type="evidence" value="ECO:0007669"/>
    <property type="project" value="TreeGrafter"/>
</dbReference>
<dbReference type="InterPro" id="IPR011051">
    <property type="entry name" value="RmlC_Cupin_sf"/>
</dbReference>
<dbReference type="Pfam" id="PF05995">
    <property type="entry name" value="CDO_I"/>
    <property type="match status" value="1"/>
</dbReference>
<dbReference type="SUPFAM" id="SSF51182">
    <property type="entry name" value="RmlC-like cupins"/>
    <property type="match status" value="1"/>
</dbReference>
<dbReference type="GO" id="GO:0016702">
    <property type="term" value="F:oxidoreductase activity, acting on single donors with incorporation of molecular oxygen, incorporation of two atoms of oxygen"/>
    <property type="evidence" value="ECO:0007669"/>
    <property type="project" value="InterPro"/>
</dbReference>
<reference evidence="7 8" key="1">
    <citation type="submission" date="2020-05" db="EMBL/GenBank/DDBJ databases">
        <title>FDA dAtabase for Regulatory Grade micrObial Sequences (FDA-ARGOS): Supporting development and validation of Infectious Disease Dx tests.</title>
        <authorList>
            <person name="Sproer C."/>
            <person name="Gronow S."/>
            <person name="Severitt S."/>
            <person name="Schroder I."/>
            <person name="Tallon L."/>
            <person name="Sadzewicz L."/>
            <person name="Zhao X."/>
            <person name="Vavikolanu K."/>
            <person name="Mehta A."/>
            <person name="Aluvathingal J."/>
            <person name="Nadendla S."/>
            <person name="Myers T."/>
            <person name="Yan Y."/>
            <person name="Sichtig H."/>
        </authorList>
    </citation>
    <scope>NUCLEOTIDE SEQUENCE [LARGE SCALE GENOMIC DNA]</scope>
    <source>
        <strain evidence="7 8">FDAARGOS_787</strain>
    </source>
</reference>
<name>A0A6N0JEU4_ACHDE</name>
<dbReference type="PANTHER" id="PTHR12918:SF1">
    <property type="entry name" value="CYSTEINE DIOXYGENASE TYPE 1"/>
    <property type="match status" value="1"/>
</dbReference>
<dbReference type="CDD" id="cd10548">
    <property type="entry name" value="cupin_CDO"/>
    <property type="match status" value="1"/>
</dbReference>
<dbReference type="Gene3D" id="2.60.120.10">
    <property type="entry name" value="Jelly Rolls"/>
    <property type="match status" value="1"/>
</dbReference>
<evidence type="ECO:0000256" key="4">
    <source>
        <dbReference type="ARBA" id="ARBA00023002"/>
    </source>
</evidence>
<evidence type="ECO:0000256" key="5">
    <source>
        <dbReference type="ARBA" id="ARBA00023004"/>
    </source>
</evidence>
<dbReference type="Proteomes" id="UP000509782">
    <property type="component" value="Chromosome"/>
</dbReference>
<sequence length="189" mass="20865">MSIPRIARFASELDAALAGPAADEAALLARVRPLMAALVEDDGWLPRSHAEPHPVHYQQYLLHRDPGARYSLVSFVWGPGQRTPVHDHTVWGVIGMLRGGECDQRYRRRAGRLEPDGPEHTLLPGMTAMVSPRLGDIHRVRNLHQDRVSVSIHLYGGDIGAIERSVFDPADGRSKVFISGYAAPRADLN</sequence>
<accession>A0A6N0JEU4</accession>
<dbReference type="InterPro" id="IPR014710">
    <property type="entry name" value="RmlC-like_jellyroll"/>
</dbReference>
<organism evidence="7 8">
    <name type="scientific">Achromobacter denitrificans</name>
    <name type="common">Alcaligenes denitrificans</name>
    <dbReference type="NCBI Taxonomy" id="32002"/>
    <lineage>
        <taxon>Bacteria</taxon>
        <taxon>Pseudomonadati</taxon>
        <taxon>Pseudomonadota</taxon>
        <taxon>Betaproteobacteria</taxon>
        <taxon>Burkholderiales</taxon>
        <taxon>Alcaligenaceae</taxon>
        <taxon>Achromobacter</taxon>
    </lineage>
</organism>
<comment type="similarity">
    <text evidence="1">Belongs to the cysteine dioxygenase family.</text>
</comment>